<reference evidence="1" key="1">
    <citation type="journal article" date="2014" name="Front. Microbiol.">
        <title>High frequency of phylogenetically diverse reductive dehalogenase-homologous genes in deep subseafloor sedimentary metagenomes.</title>
        <authorList>
            <person name="Kawai M."/>
            <person name="Futagami T."/>
            <person name="Toyoda A."/>
            <person name="Takaki Y."/>
            <person name="Nishi S."/>
            <person name="Hori S."/>
            <person name="Arai W."/>
            <person name="Tsubouchi T."/>
            <person name="Morono Y."/>
            <person name="Uchiyama I."/>
            <person name="Ito T."/>
            <person name="Fujiyama A."/>
            <person name="Inagaki F."/>
            <person name="Takami H."/>
        </authorList>
    </citation>
    <scope>NUCLEOTIDE SEQUENCE</scope>
    <source>
        <strain evidence="1">Expedition CK06-06</strain>
    </source>
</reference>
<feature type="non-terminal residue" evidence="1">
    <location>
        <position position="1"/>
    </location>
</feature>
<dbReference type="EMBL" id="BARU01011448">
    <property type="protein sequence ID" value="GAH44972.1"/>
    <property type="molecule type" value="Genomic_DNA"/>
</dbReference>
<sequence>AVRLNQAADDTAGYWYYGPSKTALINKKLATVAITKRSAVITLLTTGIKYYFQYRSSAPDGSIGIRSGIYYGVPD</sequence>
<proteinExistence type="predicted"/>
<accession>X1FJ68</accession>
<comment type="caution">
    <text evidence="1">The sequence shown here is derived from an EMBL/GenBank/DDBJ whole genome shotgun (WGS) entry which is preliminary data.</text>
</comment>
<name>X1FJ68_9ZZZZ</name>
<evidence type="ECO:0000313" key="1">
    <source>
        <dbReference type="EMBL" id="GAH44972.1"/>
    </source>
</evidence>
<organism evidence="1">
    <name type="scientific">marine sediment metagenome</name>
    <dbReference type="NCBI Taxonomy" id="412755"/>
    <lineage>
        <taxon>unclassified sequences</taxon>
        <taxon>metagenomes</taxon>
        <taxon>ecological metagenomes</taxon>
    </lineage>
</organism>
<dbReference type="AlphaFoldDB" id="X1FJ68"/>
<gene>
    <name evidence="1" type="ORF">S03H2_21491</name>
</gene>
<protein>
    <submittedName>
        <fullName evidence="1">Uncharacterized protein</fullName>
    </submittedName>
</protein>